<dbReference type="Proteomes" id="UP001597297">
    <property type="component" value="Unassembled WGS sequence"/>
</dbReference>
<reference evidence="2" key="1">
    <citation type="journal article" date="2019" name="Int. J. Syst. Evol. Microbiol.">
        <title>The Global Catalogue of Microorganisms (GCM) 10K type strain sequencing project: providing services to taxonomists for standard genome sequencing and annotation.</title>
        <authorList>
            <consortium name="The Broad Institute Genomics Platform"/>
            <consortium name="The Broad Institute Genome Sequencing Center for Infectious Disease"/>
            <person name="Wu L."/>
            <person name="Ma J."/>
        </authorList>
    </citation>
    <scope>NUCLEOTIDE SEQUENCE [LARGE SCALE GENOMIC DNA]</scope>
    <source>
        <strain evidence="2">JCM 16545</strain>
    </source>
</reference>
<comment type="caution">
    <text evidence="1">The sequence shown here is derived from an EMBL/GenBank/DDBJ whole genome shotgun (WGS) entry which is preliminary data.</text>
</comment>
<dbReference type="EMBL" id="JBHUJC010000032">
    <property type="protein sequence ID" value="MFD2276889.1"/>
    <property type="molecule type" value="Genomic_DNA"/>
</dbReference>
<name>A0ABW5E450_9BACT</name>
<dbReference type="InterPro" id="IPR037883">
    <property type="entry name" value="Knr4/Smi1-like_sf"/>
</dbReference>
<proteinExistence type="predicted"/>
<organism evidence="1 2">
    <name type="scientific">Rubritalea spongiae</name>
    <dbReference type="NCBI Taxonomy" id="430797"/>
    <lineage>
        <taxon>Bacteria</taxon>
        <taxon>Pseudomonadati</taxon>
        <taxon>Verrucomicrobiota</taxon>
        <taxon>Verrucomicrobiia</taxon>
        <taxon>Verrucomicrobiales</taxon>
        <taxon>Rubritaleaceae</taxon>
        <taxon>Rubritalea</taxon>
    </lineage>
</organism>
<evidence type="ECO:0000313" key="2">
    <source>
        <dbReference type="Proteomes" id="UP001597297"/>
    </source>
</evidence>
<keyword evidence="2" id="KW-1185">Reference proteome</keyword>
<gene>
    <name evidence="1" type="ORF">ACFSQZ_10440</name>
</gene>
<accession>A0ABW5E450</accession>
<evidence type="ECO:0000313" key="1">
    <source>
        <dbReference type="EMBL" id="MFD2276889.1"/>
    </source>
</evidence>
<protein>
    <submittedName>
        <fullName evidence="1">SMI1/KNR4 family protein</fullName>
    </submittedName>
</protein>
<sequence length="159" mass="18512">MSEHINLEITATIQKLMSDEHRGSIQHAENYNITVIDENWDENDKLIHCPSWYAQILKEHAISGLFFLADVPDVEWPEEHIFLPLPSWQSVADDYPFFISEMHNHGHYPFASSGFGYLVFKDGCKAEDPIYRWDGGYMEFTEAFTNFSVFLNSIQPYNL</sequence>
<dbReference type="SUPFAM" id="SSF160631">
    <property type="entry name" value="SMI1/KNR4-like"/>
    <property type="match status" value="1"/>
</dbReference>